<evidence type="ECO:0000256" key="3">
    <source>
        <dbReference type="ARBA" id="ARBA00022801"/>
    </source>
</evidence>
<dbReference type="InterPro" id="IPR025661">
    <property type="entry name" value="Pept_asp_AS"/>
</dbReference>
<dbReference type="PROSITE" id="PS00139">
    <property type="entry name" value="THIOL_PROTEASE_CYS"/>
    <property type="match status" value="1"/>
</dbReference>
<keyword evidence="5" id="KW-0865">Zymogen</keyword>
<comment type="similarity">
    <text evidence="1">Belongs to the peptidase C1 family.</text>
</comment>
<organism evidence="9 10">
    <name type="scientific">Drosophila gunungcola</name>
    <name type="common">fruit fly</name>
    <dbReference type="NCBI Taxonomy" id="103775"/>
    <lineage>
        <taxon>Eukaryota</taxon>
        <taxon>Metazoa</taxon>
        <taxon>Ecdysozoa</taxon>
        <taxon>Arthropoda</taxon>
        <taxon>Hexapoda</taxon>
        <taxon>Insecta</taxon>
        <taxon>Pterygota</taxon>
        <taxon>Neoptera</taxon>
        <taxon>Endopterygota</taxon>
        <taxon>Diptera</taxon>
        <taxon>Brachycera</taxon>
        <taxon>Muscomorpha</taxon>
        <taxon>Ephydroidea</taxon>
        <taxon>Drosophilidae</taxon>
        <taxon>Drosophila</taxon>
        <taxon>Sophophora</taxon>
    </lineage>
</organism>
<dbReference type="PROSITE" id="PS00640">
    <property type="entry name" value="THIOL_PROTEASE_ASN"/>
    <property type="match status" value="1"/>
</dbReference>
<feature type="non-terminal residue" evidence="9">
    <location>
        <position position="1"/>
    </location>
</feature>
<dbReference type="InterPro" id="IPR013201">
    <property type="entry name" value="Prot_inhib_I29"/>
</dbReference>
<evidence type="ECO:0000256" key="6">
    <source>
        <dbReference type="ARBA" id="ARBA00023157"/>
    </source>
</evidence>
<evidence type="ECO:0008006" key="11">
    <source>
        <dbReference type="Google" id="ProtNLM"/>
    </source>
</evidence>
<evidence type="ECO:0000256" key="1">
    <source>
        <dbReference type="ARBA" id="ARBA00008455"/>
    </source>
</evidence>
<evidence type="ECO:0000259" key="8">
    <source>
        <dbReference type="SMART" id="SM00848"/>
    </source>
</evidence>
<evidence type="ECO:0000313" key="10">
    <source>
        <dbReference type="Proteomes" id="UP001059596"/>
    </source>
</evidence>
<evidence type="ECO:0000259" key="7">
    <source>
        <dbReference type="SMART" id="SM00645"/>
    </source>
</evidence>
<dbReference type="GO" id="GO:0006508">
    <property type="term" value="P:proteolysis"/>
    <property type="evidence" value="ECO:0007669"/>
    <property type="project" value="UniProtKB-KW"/>
</dbReference>
<keyword evidence="2" id="KW-0645">Protease</keyword>
<protein>
    <recommendedName>
        <fullName evidence="11">Digestive cysteine proteinase 1</fullName>
    </recommendedName>
</protein>
<evidence type="ECO:0000256" key="4">
    <source>
        <dbReference type="ARBA" id="ARBA00022807"/>
    </source>
</evidence>
<sequence length="557" mass="63636">NSFEIKQTYERSYQLFCKVKNASTTEQILEENITIDRGEIVKQEDTEEEFLDEDNGLPRSSHFKGLDFWEKPDYHHEPLRVHATNPPRWDANYIVKGTLYIPYAEIAEPFYAWYDKNTKRSRIDYYGGMVNGTADQAVEIQSILPDAKPFSLVATETFLGYTCDKFRLETSIGQKKNVYTLWVRYKKSPHYPASRMPIPMRGYNTLLGSHYDHYYLDYDSYEHDDIPNEVFEIDDSLQCVGFPGPGTGHYATFNPMQEFITGTDEHVDKAFHHFKHKHGNLRYIHSKNRAKLTYTLAVNHLADKTEEELKARRGYKSSGGYNTGKPFPYDVSKYQDEIPDQYDWRLYGAVTPVKDQSVCGSCWSFGTIGHLEGAFFLKNGNNLVRLSQQALIDCSWAFGNNGCDGGEDFRVYQWMMESGGVPTEEEYGPYLGQDGYCHLNNVTLVAPIKGFVNVTTNDPNAFKLALLKHGPLSVAIDASPRTFSFYSHGVYYEPSCKNDVDGLDHAVLAVGYGSINGEDYWLVKNSWSTYWGNDGYILMSARKNNCGVMTMPTYVEM</sequence>
<evidence type="ECO:0000256" key="5">
    <source>
        <dbReference type="ARBA" id="ARBA00023145"/>
    </source>
</evidence>
<dbReference type="InterPro" id="IPR025660">
    <property type="entry name" value="Pept_his_AS"/>
</dbReference>
<dbReference type="AlphaFoldDB" id="A0A9Q0BRF6"/>
<dbReference type="InterPro" id="IPR013128">
    <property type="entry name" value="Peptidase_C1A"/>
</dbReference>
<dbReference type="PROSITE" id="PS00639">
    <property type="entry name" value="THIOL_PROTEASE_HIS"/>
    <property type="match status" value="1"/>
</dbReference>
<evidence type="ECO:0000256" key="2">
    <source>
        <dbReference type="ARBA" id="ARBA00022670"/>
    </source>
</evidence>
<keyword evidence="3" id="KW-0378">Hydrolase</keyword>
<feature type="domain" description="Peptidase C1A papain C-terminal" evidence="7">
    <location>
        <begin position="338"/>
        <end position="556"/>
    </location>
</feature>
<dbReference type="FunFam" id="3.90.70.10:FF:000087">
    <property type="entry name" value="Counting factor associated protein D"/>
    <property type="match status" value="1"/>
</dbReference>
<dbReference type="PRINTS" id="PR00705">
    <property type="entry name" value="PAPAIN"/>
</dbReference>
<dbReference type="InterPro" id="IPR000169">
    <property type="entry name" value="Pept_cys_AS"/>
</dbReference>
<keyword evidence="4" id="KW-0788">Thiol protease</keyword>
<reference evidence="9" key="1">
    <citation type="journal article" date="2023" name="Genome Biol. Evol.">
        <title>Long-read-based Genome Assembly of Drosophila gunungcola Reveals Fewer Chemosensory Genes in Flower-breeding Species.</title>
        <authorList>
            <person name="Negi A."/>
            <person name="Liao B.Y."/>
            <person name="Yeh S.D."/>
        </authorList>
    </citation>
    <scope>NUCLEOTIDE SEQUENCE</scope>
    <source>
        <strain evidence="9">Sukarami</strain>
    </source>
</reference>
<dbReference type="Pfam" id="PF00112">
    <property type="entry name" value="Peptidase_C1"/>
    <property type="match status" value="1"/>
</dbReference>
<dbReference type="Gene3D" id="3.90.70.10">
    <property type="entry name" value="Cysteine proteinases"/>
    <property type="match status" value="1"/>
</dbReference>
<keyword evidence="6" id="KW-1015">Disulfide bond</keyword>
<dbReference type="InterPro" id="IPR000668">
    <property type="entry name" value="Peptidase_C1A_C"/>
</dbReference>
<evidence type="ECO:0000313" key="9">
    <source>
        <dbReference type="EMBL" id="KAI8041059.1"/>
    </source>
</evidence>
<proteinExistence type="inferred from homology"/>
<dbReference type="Proteomes" id="UP001059596">
    <property type="component" value="Unassembled WGS sequence"/>
</dbReference>
<dbReference type="SMART" id="SM00645">
    <property type="entry name" value="Pept_C1"/>
    <property type="match status" value="1"/>
</dbReference>
<feature type="domain" description="Cathepsin propeptide inhibitor" evidence="8">
    <location>
        <begin position="271"/>
        <end position="309"/>
    </location>
</feature>
<name>A0A9Q0BRF6_9MUSC</name>
<keyword evidence="10" id="KW-1185">Reference proteome</keyword>
<dbReference type="CDD" id="cd02248">
    <property type="entry name" value="Peptidase_C1A"/>
    <property type="match status" value="1"/>
</dbReference>
<dbReference type="GO" id="GO:0008234">
    <property type="term" value="F:cysteine-type peptidase activity"/>
    <property type="evidence" value="ECO:0007669"/>
    <property type="project" value="UniProtKB-KW"/>
</dbReference>
<comment type="caution">
    <text evidence="9">The sequence shown here is derived from an EMBL/GenBank/DDBJ whole genome shotgun (WGS) entry which is preliminary data.</text>
</comment>
<dbReference type="SMART" id="SM00848">
    <property type="entry name" value="Inhibitor_I29"/>
    <property type="match status" value="1"/>
</dbReference>
<gene>
    <name evidence="9" type="ORF">M5D96_005310</name>
</gene>
<accession>A0A9Q0BRF6</accession>
<dbReference type="EMBL" id="JAMKOV010000003">
    <property type="protein sequence ID" value="KAI8041059.1"/>
    <property type="molecule type" value="Genomic_DNA"/>
</dbReference>
<dbReference type="PANTHER" id="PTHR12411">
    <property type="entry name" value="CYSTEINE PROTEASE FAMILY C1-RELATED"/>
    <property type="match status" value="1"/>
</dbReference>
<dbReference type="InterPro" id="IPR039417">
    <property type="entry name" value="Peptidase_C1A_papain-like"/>
</dbReference>
<dbReference type="InterPro" id="IPR038765">
    <property type="entry name" value="Papain-like_cys_pep_sf"/>
</dbReference>
<dbReference type="SUPFAM" id="SSF54001">
    <property type="entry name" value="Cysteine proteinases"/>
    <property type="match status" value="1"/>
</dbReference>